<dbReference type="Pfam" id="PF10962">
    <property type="entry name" value="DUF2764"/>
    <property type="match status" value="1"/>
</dbReference>
<dbReference type="EMBL" id="JBGORX010000001">
    <property type="protein sequence ID" value="MFJ1267443.1"/>
    <property type="molecule type" value="Genomic_DNA"/>
</dbReference>
<comment type="caution">
    <text evidence="1">The sequence shown here is derived from an EMBL/GenBank/DDBJ whole genome shotgun (WGS) entry which is preliminary data.</text>
</comment>
<keyword evidence="2" id="KW-1185">Reference proteome</keyword>
<sequence length="224" mass="26493">MSAEFYTVASSLPRLGGSFKIVTLPISRFQLEKRLKLLPAEQALQVFAIELLVWKSWFMPQQTVAATKMLYQNIKKNQSPFIVNLIDWYLDLRSIFAAIRMRNEKKNQPENPHDYWISHWEHRLVQKWSDADFGLKSVYPWLPKVVSDIEKNNTAAVEEFLLAHIWQHLSIIEEGHYFDFEAITIYLLRWNVVNYWSSFNKSNTLDCIETLCNTLIDWKHLSLK</sequence>
<organism evidence="1 2">
    <name type="scientific">Legionella lytica</name>
    <dbReference type="NCBI Taxonomy" id="96232"/>
    <lineage>
        <taxon>Bacteria</taxon>
        <taxon>Pseudomonadati</taxon>
        <taxon>Pseudomonadota</taxon>
        <taxon>Gammaproteobacteria</taxon>
        <taxon>Legionellales</taxon>
        <taxon>Legionellaceae</taxon>
        <taxon>Legionella</taxon>
    </lineage>
</organism>
<evidence type="ECO:0000313" key="1">
    <source>
        <dbReference type="EMBL" id="MFJ1267443.1"/>
    </source>
</evidence>
<reference evidence="1 2" key="1">
    <citation type="submission" date="2024-08" db="EMBL/GenBank/DDBJ databases">
        <title>Draft Genome Sequence of Legionella lytica strain DSB2004, Isolated From a Fire Sprinkler System.</title>
        <authorList>
            <person name="Everhart A.D."/>
            <person name="Kidane D.T."/>
            <person name="Farone A.L."/>
            <person name="Farone M.B."/>
        </authorList>
    </citation>
    <scope>NUCLEOTIDE SEQUENCE [LARGE SCALE GENOMIC DNA]</scope>
    <source>
        <strain evidence="1 2">DSB2004</strain>
    </source>
</reference>
<proteinExistence type="predicted"/>
<name>A0ABW8D416_9GAMM</name>
<dbReference type="Proteomes" id="UP001615550">
    <property type="component" value="Unassembled WGS sequence"/>
</dbReference>
<dbReference type="RefSeq" id="WP_400186095.1">
    <property type="nucleotide sequence ID" value="NZ_JBGORX010000001.1"/>
</dbReference>
<accession>A0ABW8D416</accession>
<dbReference type="InterPro" id="IPR024492">
    <property type="entry name" value="DUF2764"/>
</dbReference>
<evidence type="ECO:0000313" key="2">
    <source>
        <dbReference type="Proteomes" id="UP001615550"/>
    </source>
</evidence>
<gene>
    <name evidence="1" type="ORF">ACD661_02600</name>
</gene>
<protein>
    <submittedName>
        <fullName evidence="1">DUF2764 family protein</fullName>
    </submittedName>
</protein>